<gene>
    <name evidence="4" type="ORF">PVMG_01892</name>
</gene>
<dbReference type="InterPro" id="IPR000626">
    <property type="entry name" value="Ubiquitin-like_dom"/>
</dbReference>
<feature type="domain" description="Ubiquitin-like" evidence="3">
    <location>
        <begin position="101"/>
        <end position="164"/>
    </location>
</feature>
<dbReference type="OrthoDB" id="371010at2759"/>
<dbReference type="AlphaFoldDB" id="A0A0J9TG77"/>
<name>A0A0J9TG77_PLAVI</name>
<organism evidence="4 5">
    <name type="scientific">Plasmodium vivax Mauritania I</name>
    <dbReference type="NCBI Taxonomy" id="1035515"/>
    <lineage>
        <taxon>Eukaryota</taxon>
        <taxon>Sar</taxon>
        <taxon>Alveolata</taxon>
        <taxon>Apicomplexa</taxon>
        <taxon>Aconoidasida</taxon>
        <taxon>Haemosporida</taxon>
        <taxon>Plasmodiidae</taxon>
        <taxon>Plasmodium</taxon>
        <taxon>Plasmodium (Plasmodium)</taxon>
    </lineage>
</organism>
<dbReference type="SUPFAM" id="SSF54236">
    <property type="entry name" value="Ubiquitin-like"/>
    <property type="match status" value="1"/>
</dbReference>
<feature type="transmembrane region" description="Helical" evidence="1">
    <location>
        <begin position="341"/>
        <end position="368"/>
    </location>
</feature>
<dbReference type="PROSITE" id="PS50053">
    <property type="entry name" value="UBIQUITIN_2"/>
    <property type="match status" value="1"/>
</dbReference>
<protein>
    <recommendedName>
        <fullName evidence="3">Ubiquitin-like domain-containing protein</fullName>
    </recommendedName>
</protein>
<proteinExistence type="predicted"/>
<evidence type="ECO:0000256" key="1">
    <source>
        <dbReference type="SAM" id="Phobius"/>
    </source>
</evidence>
<keyword evidence="1" id="KW-1133">Transmembrane helix</keyword>
<dbReference type="EMBL" id="KQ235019">
    <property type="protein sequence ID" value="KMZ94535.1"/>
    <property type="molecule type" value="Genomic_DNA"/>
</dbReference>
<dbReference type="CDD" id="cd17039">
    <property type="entry name" value="Ubl_ubiquitin_like"/>
    <property type="match status" value="1"/>
</dbReference>
<keyword evidence="1" id="KW-0812">Transmembrane</keyword>
<dbReference type="Gene3D" id="3.10.20.90">
    <property type="entry name" value="Phosphatidylinositol 3-kinase Catalytic Subunit, Chain A, domain 1"/>
    <property type="match status" value="1"/>
</dbReference>
<evidence type="ECO:0000256" key="2">
    <source>
        <dbReference type="SAM" id="SignalP"/>
    </source>
</evidence>
<accession>A0A0J9TG77</accession>
<keyword evidence="2" id="KW-0732">Signal</keyword>
<dbReference type="InterPro" id="IPR029071">
    <property type="entry name" value="Ubiquitin-like_domsf"/>
</dbReference>
<reference evidence="4 5" key="1">
    <citation type="submission" date="2011-08" db="EMBL/GenBank/DDBJ databases">
        <title>The Genome Sequence of Plasmodium vivax Mauritania I.</title>
        <authorList>
            <consortium name="The Broad Institute Genome Sequencing Platform"/>
            <consortium name="The Broad Institute Genome Sequencing Center for Infectious Disease"/>
            <person name="Neafsey D."/>
            <person name="Carlton J."/>
            <person name="Barnwell J."/>
            <person name="Collins W."/>
            <person name="Escalante A."/>
            <person name="Mullikin J."/>
            <person name="Saul A."/>
            <person name="Guigo R."/>
            <person name="Camara F."/>
            <person name="Young S.K."/>
            <person name="Zeng Q."/>
            <person name="Gargeya S."/>
            <person name="Fitzgerald M."/>
            <person name="Haas B."/>
            <person name="Abouelleil A."/>
            <person name="Alvarado L."/>
            <person name="Arachchi H.M."/>
            <person name="Berlin A."/>
            <person name="Brown A."/>
            <person name="Chapman S.B."/>
            <person name="Chen Z."/>
            <person name="Dunbar C."/>
            <person name="Freedman E."/>
            <person name="Gearin G."/>
            <person name="Gellesch M."/>
            <person name="Goldberg J."/>
            <person name="Griggs A."/>
            <person name="Gujja S."/>
            <person name="Heiman D."/>
            <person name="Howarth C."/>
            <person name="Larson L."/>
            <person name="Lui A."/>
            <person name="MacDonald P.J.P."/>
            <person name="Montmayeur A."/>
            <person name="Murphy C."/>
            <person name="Neiman D."/>
            <person name="Pearson M."/>
            <person name="Priest M."/>
            <person name="Roberts A."/>
            <person name="Saif S."/>
            <person name="Shea T."/>
            <person name="Shenoy N."/>
            <person name="Sisk P."/>
            <person name="Stolte C."/>
            <person name="Sykes S."/>
            <person name="Wortman J."/>
            <person name="Nusbaum C."/>
            <person name="Birren B."/>
        </authorList>
    </citation>
    <scope>NUCLEOTIDE SEQUENCE [LARGE SCALE GENOMIC DNA]</scope>
    <source>
        <strain evidence="4 5">Mauritania I</strain>
    </source>
</reference>
<dbReference type="Pfam" id="PF00240">
    <property type="entry name" value="ubiquitin"/>
    <property type="match status" value="1"/>
</dbReference>
<evidence type="ECO:0000313" key="4">
    <source>
        <dbReference type="EMBL" id="KMZ94535.1"/>
    </source>
</evidence>
<keyword evidence="1" id="KW-0472">Membrane</keyword>
<feature type="transmembrane region" description="Helical" evidence="1">
    <location>
        <begin position="309"/>
        <end position="329"/>
    </location>
</feature>
<dbReference type="Proteomes" id="UP000053776">
    <property type="component" value="Unassembled WGS sequence"/>
</dbReference>
<evidence type="ECO:0000259" key="3">
    <source>
        <dbReference type="PROSITE" id="PS50053"/>
    </source>
</evidence>
<feature type="chain" id="PRO_5005323210" description="Ubiquitin-like domain-containing protein" evidence="2">
    <location>
        <begin position="26"/>
        <end position="392"/>
    </location>
</feature>
<feature type="signal peptide" evidence="2">
    <location>
        <begin position="1"/>
        <end position="25"/>
    </location>
</feature>
<evidence type="ECO:0000313" key="5">
    <source>
        <dbReference type="Proteomes" id="UP000053776"/>
    </source>
</evidence>
<sequence>MVGKGHCWSAATCLCCLVLVSICSGVKLSRYQCGRAPRRSCLLDVSAGGMPRRLRKGEGGPIKGCSKADELSNAYECSKADKFSSTDKFSSAGGAPPPDRWNILVSCYDQWDAFRKRFLLTVGEKQCVRDVKKQIEGAHGIPVSLQQILYQGKKLNDDVVIKQLAKGIKINLLNVTLVTMLPHIFPSSENNSANEWEKKKKKKKKKKQLKQKIKYFSYLVLLEEYKNLLNHLDQNNYVVSEEDIAHSFNAFCKKFPQMVHSKGVSLDKIKEEIEELRHVDRKKLLLRLGVDFPLMSNLLVHRLKELISLYYLGDVKSVVKFSLFFFILYKYANYPPRVKRLFLFLSVCFLLAPCKAVYMLLHFSFFFVPRGVLFPGLTNILSASYQQILLCQ</sequence>